<evidence type="ECO:0000256" key="4">
    <source>
        <dbReference type="ARBA" id="ARBA00022452"/>
    </source>
</evidence>
<evidence type="ECO:0000313" key="9">
    <source>
        <dbReference type="EMBL" id="SNS84011.1"/>
    </source>
</evidence>
<dbReference type="GO" id="GO:0015562">
    <property type="term" value="F:efflux transmembrane transporter activity"/>
    <property type="evidence" value="ECO:0007669"/>
    <property type="project" value="InterPro"/>
</dbReference>
<organism evidence="9 10">
    <name type="scientific">Noviherbaspirillum humi</name>
    <dbReference type="NCBI Taxonomy" id="1688639"/>
    <lineage>
        <taxon>Bacteria</taxon>
        <taxon>Pseudomonadati</taxon>
        <taxon>Pseudomonadota</taxon>
        <taxon>Betaproteobacteria</taxon>
        <taxon>Burkholderiales</taxon>
        <taxon>Oxalobacteraceae</taxon>
        <taxon>Noviherbaspirillum</taxon>
    </lineage>
</organism>
<evidence type="ECO:0000256" key="3">
    <source>
        <dbReference type="ARBA" id="ARBA00022448"/>
    </source>
</evidence>
<evidence type="ECO:0000313" key="10">
    <source>
        <dbReference type="Proteomes" id="UP000198284"/>
    </source>
</evidence>
<dbReference type="PANTHER" id="PTHR30026">
    <property type="entry name" value="OUTER MEMBRANE PROTEIN TOLC"/>
    <property type="match status" value="1"/>
</dbReference>
<reference evidence="9 10" key="1">
    <citation type="submission" date="2017-06" db="EMBL/GenBank/DDBJ databases">
        <authorList>
            <person name="Kim H.J."/>
            <person name="Triplett B.A."/>
        </authorList>
    </citation>
    <scope>NUCLEOTIDE SEQUENCE [LARGE SCALE GENOMIC DNA]</scope>
    <source>
        <strain evidence="9 10">U15</strain>
    </source>
</reference>
<protein>
    <submittedName>
        <fullName evidence="9">Outer membrane protein, adhesin transport system</fullName>
    </submittedName>
</protein>
<name>A0A239HS02_9BURK</name>
<dbReference type="GO" id="GO:0009279">
    <property type="term" value="C:cell outer membrane"/>
    <property type="evidence" value="ECO:0007669"/>
    <property type="project" value="UniProtKB-SubCell"/>
</dbReference>
<proteinExistence type="inferred from homology"/>
<dbReference type="GO" id="GO:0015288">
    <property type="term" value="F:porin activity"/>
    <property type="evidence" value="ECO:0007669"/>
    <property type="project" value="TreeGrafter"/>
</dbReference>
<feature type="signal peptide" evidence="8">
    <location>
        <begin position="1"/>
        <end position="29"/>
    </location>
</feature>
<dbReference type="InterPro" id="IPR051906">
    <property type="entry name" value="TolC-like"/>
</dbReference>
<keyword evidence="10" id="KW-1185">Reference proteome</keyword>
<keyword evidence="6" id="KW-0472">Membrane</keyword>
<keyword evidence="8" id="KW-0732">Signal</keyword>
<dbReference type="GO" id="GO:1990281">
    <property type="term" value="C:efflux pump complex"/>
    <property type="evidence" value="ECO:0007669"/>
    <property type="project" value="TreeGrafter"/>
</dbReference>
<dbReference type="SUPFAM" id="SSF56954">
    <property type="entry name" value="Outer membrane efflux proteins (OEP)"/>
    <property type="match status" value="1"/>
</dbReference>
<keyword evidence="3" id="KW-0813">Transport</keyword>
<evidence type="ECO:0000256" key="7">
    <source>
        <dbReference type="ARBA" id="ARBA00023237"/>
    </source>
</evidence>
<evidence type="ECO:0000256" key="1">
    <source>
        <dbReference type="ARBA" id="ARBA00004442"/>
    </source>
</evidence>
<dbReference type="PANTHER" id="PTHR30026:SF22">
    <property type="entry name" value="OUTER MEMBRANE EFFLUX PROTEIN"/>
    <property type="match status" value="1"/>
</dbReference>
<evidence type="ECO:0000256" key="6">
    <source>
        <dbReference type="ARBA" id="ARBA00023136"/>
    </source>
</evidence>
<dbReference type="EMBL" id="FZOT01000007">
    <property type="protein sequence ID" value="SNS84011.1"/>
    <property type="molecule type" value="Genomic_DNA"/>
</dbReference>
<dbReference type="Proteomes" id="UP000198284">
    <property type="component" value="Unassembled WGS sequence"/>
</dbReference>
<evidence type="ECO:0000256" key="5">
    <source>
        <dbReference type="ARBA" id="ARBA00022692"/>
    </source>
</evidence>
<dbReference type="InterPro" id="IPR003423">
    <property type="entry name" value="OMP_efflux"/>
</dbReference>
<gene>
    <name evidence="9" type="ORF">SAMN06265795_107136</name>
</gene>
<sequence length="409" mass="43895">MKQATFIARRLAALGLAIAALGSAAPAQAQTATFDEVLAAALVSHPLMLGRRAAREGALADREAAEWARYPTPSVEATSRNVNGSRGVARLEQPLYAGGRIDAGIAAAGHRLEGAGAAVDETGMELRLRVIAACVEVLRHKARLKHAGAAVAEHERLLEMIKRRVQQEVSSQIDQRLAESRLAQAVNDRSAIEQSLRNALAQLSQLAGKPVTDLGAAGLSDEHAPPSQDMALQQALDHSPVMKRLAAEEAAAGADIDVRRAAMLPQLALRLEQTSAPLSERRAMLVLQAQPGAGLAARSAVQSAISRRDAIRMQREAAQRDIAERISIDWSELLAARERSSTAEQARLASTDVFESYTRQYVIGRKSWLDVLNAVREAVQAELALEDARAQAVSASLRLRAQTGTLNRQ</sequence>
<dbReference type="Pfam" id="PF02321">
    <property type="entry name" value="OEP"/>
    <property type="match status" value="2"/>
</dbReference>
<comment type="subcellular location">
    <subcellularLocation>
        <location evidence="1">Cell outer membrane</location>
    </subcellularLocation>
</comment>
<dbReference type="RefSeq" id="WP_089399721.1">
    <property type="nucleotide sequence ID" value="NZ_FZOT01000007.1"/>
</dbReference>
<keyword evidence="7" id="KW-0998">Cell outer membrane</keyword>
<accession>A0A239HS02</accession>
<dbReference type="Gene3D" id="1.20.1600.10">
    <property type="entry name" value="Outer membrane efflux proteins (OEP)"/>
    <property type="match status" value="1"/>
</dbReference>
<evidence type="ECO:0000256" key="2">
    <source>
        <dbReference type="ARBA" id="ARBA00007613"/>
    </source>
</evidence>
<comment type="similarity">
    <text evidence="2">Belongs to the outer membrane factor (OMF) (TC 1.B.17) family.</text>
</comment>
<feature type="chain" id="PRO_5013326014" evidence="8">
    <location>
        <begin position="30"/>
        <end position="409"/>
    </location>
</feature>
<dbReference type="AlphaFoldDB" id="A0A239HS02"/>
<keyword evidence="5" id="KW-0812">Transmembrane</keyword>
<dbReference type="OrthoDB" id="5296315at2"/>
<keyword evidence="4" id="KW-1134">Transmembrane beta strand</keyword>
<evidence type="ECO:0000256" key="8">
    <source>
        <dbReference type="SAM" id="SignalP"/>
    </source>
</evidence>